<organism evidence="2 3">
    <name type="scientific">Lelliottia amnigena</name>
    <name type="common">Enterobacter amnigenus</name>
    <dbReference type="NCBI Taxonomy" id="61646"/>
    <lineage>
        <taxon>Bacteria</taxon>
        <taxon>Pseudomonadati</taxon>
        <taxon>Pseudomonadota</taxon>
        <taxon>Gammaproteobacteria</taxon>
        <taxon>Enterobacterales</taxon>
        <taxon>Enterobacteriaceae</taxon>
        <taxon>Lelliottia</taxon>
    </lineage>
</organism>
<evidence type="ECO:0000259" key="1">
    <source>
        <dbReference type="Pfam" id="PF04965"/>
    </source>
</evidence>
<dbReference type="PANTHER" id="PTHR38595:SF1">
    <property type="entry name" value="TYPE VI SECRETION SYSTEM COMPONENT TSSE1"/>
    <property type="match status" value="1"/>
</dbReference>
<gene>
    <name evidence="2" type="ORF">V4839_21830</name>
</gene>
<proteinExistence type="predicted"/>
<dbReference type="EMBL" id="JAZKLI010000002">
    <property type="protein sequence ID" value="MEE9686083.1"/>
    <property type="molecule type" value="Genomic_DNA"/>
</dbReference>
<dbReference type="Pfam" id="PF04965">
    <property type="entry name" value="GPW_gp25"/>
    <property type="match status" value="1"/>
</dbReference>
<name>A0ABU7UH73_LELAM</name>
<reference evidence="2 3" key="1">
    <citation type="submission" date="2023-10" db="EMBL/GenBank/DDBJ databases">
        <title>Wastewater isolates of ESBL- and carbapenemase-producing Gram-negative bacteria from New Zealand.</title>
        <authorList>
            <person name="Straub C."/>
            <person name="Weaver L."/>
            <person name="Cornelius A."/>
            <person name="Mcgill E."/>
            <person name="Dyet K."/>
            <person name="White L."/>
            <person name="Pattis I."/>
        </authorList>
    </citation>
    <scope>NUCLEOTIDE SEQUENCE [LARGE SCALE GENOMIC DNA]</scope>
    <source>
        <strain evidence="2 3">ESBL35</strain>
    </source>
</reference>
<accession>A0ABU7UH73</accession>
<sequence>MSNCTYTLLERFGLNDQPPTDLIPSRSKKYLLARLKANLRALFNTSGLSWKIDPRSTPQVARSVLNYGIGSIAGRTLSSLDPQALEKRICQAIFAFEPRIIRHHLHVTCVSCGNASTPELQFVIEGLLREASMICPFKFYSIWSPESGEVCIDSSSVRVTHG</sequence>
<comment type="caution">
    <text evidence="2">The sequence shown here is derived from an EMBL/GenBank/DDBJ whole genome shotgun (WGS) entry which is preliminary data.</text>
</comment>
<evidence type="ECO:0000313" key="3">
    <source>
        <dbReference type="Proteomes" id="UP001335910"/>
    </source>
</evidence>
<dbReference type="PANTHER" id="PTHR38595">
    <property type="entry name" value="CYTOPLASMIC PROTEIN-RELATED"/>
    <property type="match status" value="1"/>
</dbReference>
<dbReference type="InterPro" id="IPR053176">
    <property type="entry name" value="T6SS_TssE1-like"/>
</dbReference>
<feature type="domain" description="IraD/Gp25-like" evidence="1">
    <location>
        <begin position="34"/>
        <end position="130"/>
    </location>
</feature>
<dbReference type="SUPFAM" id="SSF160719">
    <property type="entry name" value="gpW/gp25-like"/>
    <property type="match status" value="1"/>
</dbReference>
<keyword evidence="3" id="KW-1185">Reference proteome</keyword>
<dbReference type="InterPro" id="IPR007048">
    <property type="entry name" value="IraD/Gp25-like"/>
</dbReference>
<protein>
    <submittedName>
        <fullName evidence="2">GPW/gp25 family protein</fullName>
    </submittedName>
</protein>
<evidence type="ECO:0000313" key="2">
    <source>
        <dbReference type="EMBL" id="MEE9686083.1"/>
    </source>
</evidence>
<dbReference type="RefSeq" id="WP_331391015.1">
    <property type="nucleotide sequence ID" value="NZ_JAZKLB010000002.1"/>
</dbReference>
<dbReference type="Proteomes" id="UP001335910">
    <property type="component" value="Unassembled WGS sequence"/>
</dbReference>